<evidence type="ECO:0000256" key="6">
    <source>
        <dbReference type="ARBA" id="ARBA00023136"/>
    </source>
</evidence>
<evidence type="ECO:0000256" key="5">
    <source>
        <dbReference type="ARBA" id="ARBA00022989"/>
    </source>
</evidence>
<evidence type="ECO:0000256" key="3">
    <source>
        <dbReference type="ARBA" id="ARBA00022679"/>
    </source>
</evidence>
<name>A0AAU4K6S4_9NOCA</name>
<dbReference type="PANTHER" id="PTHR30576:SF10">
    <property type="entry name" value="SLL5057 PROTEIN"/>
    <property type="match status" value="1"/>
</dbReference>
<evidence type="ECO:0000256" key="2">
    <source>
        <dbReference type="ARBA" id="ARBA00006464"/>
    </source>
</evidence>
<dbReference type="AlphaFoldDB" id="A0AAU4K6S4"/>
<feature type="transmembrane region" description="Helical" evidence="7">
    <location>
        <begin position="134"/>
        <end position="157"/>
    </location>
</feature>
<reference evidence="9 10" key="1">
    <citation type="submission" date="2022-10" db="EMBL/GenBank/DDBJ databases">
        <title>The complete genomes of actinobacterial strains from the NBC collection.</title>
        <authorList>
            <person name="Joergensen T.S."/>
            <person name="Alvarez Arevalo M."/>
            <person name="Sterndorff E.B."/>
            <person name="Faurdal D."/>
            <person name="Vuksanovic O."/>
            <person name="Mourched A.-S."/>
            <person name="Charusanti P."/>
            <person name="Shaw S."/>
            <person name="Blin K."/>
            <person name="Weber T."/>
        </authorList>
    </citation>
    <scope>NUCLEOTIDE SEQUENCE [LARGE SCALE GENOMIC DNA]</scope>
    <source>
        <strain evidence="9 10">NBC_00319</strain>
    </source>
</reference>
<dbReference type="NCBIfam" id="TIGR03025">
    <property type="entry name" value="EPS_sugtrans"/>
    <property type="match status" value="1"/>
</dbReference>
<keyword evidence="3 9" id="KW-0808">Transferase</keyword>
<feature type="domain" description="Bacterial sugar transferase" evidence="8">
    <location>
        <begin position="307"/>
        <end position="494"/>
    </location>
</feature>
<dbReference type="InterPro" id="IPR003362">
    <property type="entry name" value="Bact_transf"/>
</dbReference>
<dbReference type="KEGG" id="whr:OG579_08315"/>
<evidence type="ECO:0000256" key="4">
    <source>
        <dbReference type="ARBA" id="ARBA00022692"/>
    </source>
</evidence>
<feature type="transmembrane region" description="Helical" evidence="7">
    <location>
        <begin position="71"/>
        <end position="90"/>
    </location>
</feature>
<dbReference type="PANTHER" id="PTHR30576">
    <property type="entry name" value="COLANIC BIOSYNTHESIS UDP-GLUCOSE LIPID CARRIER TRANSFERASE"/>
    <property type="match status" value="1"/>
</dbReference>
<gene>
    <name evidence="9" type="ORF">OG579_08315</name>
</gene>
<evidence type="ECO:0000256" key="7">
    <source>
        <dbReference type="SAM" id="Phobius"/>
    </source>
</evidence>
<dbReference type="GO" id="GO:0016020">
    <property type="term" value="C:membrane"/>
    <property type="evidence" value="ECO:0007669"/>
    <property type="project" value="UniProtKB-SubCell"/>
</dbReference>
<evidence type="ECO:0000256" key="1">
    <source>
        <dbReference type="ARBA" id="ARBA00004141"/>
    </source>
</evidence>
<keyword evidence="5 7" id="KW-1133">Transmembrane helix</keyword>
<dbReference type="Pfam" id="PF02397">
    <property type="entry name" value="Bac_transf"/>
    <property type="match status" value="1"/>
</dbReference>
<dbReference type="Proteomes" id="UP001432128">
    <property type="component" value="Chromosome"/>
</dbReference>
<dbReference type="EMBL" id="CP108021">
    <property type="protein sequence ID" value="WUM21760.1"/>
    <property type="molecule type" value="Genomic_DNA"/>
</dbReference>
<proteinExistence type="inferred from homology"/>
<comment type="similarity">
    <text evidence="2">Belongs to the bacterial sugar transferase family.</text>
</comment>
<keyword evidence="4 7" id="KW-0812">Transmembrane</keyword>
<feature type="transmembrane region" description="Helical" evidence="7">
    <location>
        <begin position="37"/>
        <end position="59"/>
    </location>
</feature>
<keyword evidence="6 7" id="KW-0472">Membrane</keyword>
<evidence type="ECO:0000313" key="9">
    <source>
        <dbReference type="EMBL" id="WUM21760.1"/>
    </source>
</evidence>
<accession>A0AAU4K6S4</accession>
<feature type="transmembrane region" description="Helical" evidence="7">
    <location>
        <begin position="111"/>
        <end position="128"/>
    </location>
</feature>
<protein>
    <submittedName>
        <fullName evidence="9">Sugar transferase</fullName>
    </submittedName>
</protein>
<dbReference type="Pfam" id="PF13727">
    <property type="entry name" value="CoA_binding_3"/>
    <property type="match status" value="1"/>
</dbReference>
<dbReference type="InterPro" id="IPR017475">
    <property type="entry name" value="EPS_sugar_tfrase"/>
</dbReference>
<evidence type="ECO:0000313" key="10">
    <source>
        <dbReference type="Proteomes" id="UP001432128"/>
    </source>
</evidence>
<comment type="subcellular location">
    <subcellularLocation>
        <location evidence="1">Membrane</location>
        <topology evidence="1">Multi-pass membrane protein</topology>
    </subcellularLocation>
</comment>
<sequence length="500" mass="54928">MKTGSERARSTAHIGSRERMQTRQRMQTWADRHRTRLLWADAVVVVIAVVAAQVIRFGISPTVPVASTQAPVFMVSGLVSFLWIATLNVCRVADLRILGSGPAEFSRVIKASFLVFGVLAIIDLLFKLNIARGFIAIAFPLGTCLLLLTHLLLRVVLMRERRHRKCMSHVVVVGSAVSARPLIAHLDRNPSLGFEVVGVCVSPEETSRYETVDVGARSVPVLGEFTEARRAVLESRATTVAVTSAEVLGHSAMRELSWELEGLHVDMLVDPGVMDVAGPRMLVRPVAGLPLLHVDKPSYHGANRLAKVLVDKAGALTALVLAAPVMVACAVAVKLDSRGPVFYKAERIGINNVPFRMWKFRSMEVGADTRLADLSVLNEGEGLLFKIRDDPRVTRVGKVIRRFSLDELPQLFNVLGGSMSLVGPRPPLPAEVERYEGPVVRRMLVKPGITGLWQVSGRSDLSWEESVRLDLTYVENWSAMTDAMIVWRTVRAVIGRSGAY</sequence>
<keyword evidence="10" id="KW-1185">Reference proteome</keyword>
<organism evidence="9 10">
    <name type="scientific">Williamsia herbipolensis</name>
    <dbReference type="NCBI Taxonomy" id="1603258"/>
    <lineage>
        <taxon>Bacteria</taxon>
        <taxon>Bacillati</taxon>
        <taxon>Actinomycetota</taxon>
        <taxon>Actinomycetes</taxon>
        <taxon>Mycobacteriales</taxon>
        <taxon>Nocardiaceae</taxon>
        <taxon>Williamsia</taxon>
    </lineage>
</organism>
<feature type="transmembrane region" description="Helical" evidence="7">
    <location>
        <begin position="313"/>
        <end position="333"/>
    </location>
</feature>
<evidence type="ECO:0000259" key="8">
    <source>
        <dbReference type="Pfam" id="PF02397"/>
    </source>
</evidence>
<dbReference type="GO" id="GO:0016780">
    <property type="term" value="F:phosphotransferase activity, for other substituted phosphate groups"/>
    <property type="evidence" value="ECO:0007669"/>
    <property type="project" value="TreeGrafter"/>
</dbReference>